<feature type="chain" id="PRO_5013059151" description="Laminin N-terminal domain-containing protein" evidence="3">
    <location>
        <begin position="17"/>
        <end position="109"/>
    </location>
</feature>
<feature type="signal peptide" evidence="3">
    <location>
        <begin position="1"/>
        <end position="16"/>
    </location>
</feature>
<dbReference type="InterPro" id="IPR008211">
    <property type="entry name" value="Laminin_N"/>
</dbReference>
<dbReference type="OrthoDB" id="430826at2759"/>
<dbReference type="Proteomes" id="UP000218231">
    <property type="component" value="Unassembled WGS sequence"/>
</dbReference>
<dbReference type="EMBL" id="LIAE01010359">
    <property type="protein sequence ID" value="PAV62518.1"/>
    <property type="molecule type" value="Genomic_DNA"/>
</dbReference>
<keyword evidence="2" id="KW-0424">Laminin EGF-like domain</keyword>
<evidence type="ECO:0000256" key="2">
    <source>
        <dbReference type="ARBA" id="ARBA00023292"/>
    </source>
</evidence>
<evidence type="ECO:0000259" key="4">
    <source>
        <dbReference type="PROSITE" id="PS51117"/>
    </source>
</evidence>
<dbReference type="AlphaFoldDB" id="A0A2A2JLD4"/>
<protein>
    <recommendedName>
        <fullName evidence="4">Laminin N-terminal domain-containing protein</fullName>
    </recommendedName>
</protein>
<dbReference type="Gene3D" id="2.60.120.260">
    <property type="entry name" value="Galactose-binding domain-like"/>
    <property type="match status" value="1"/>
</dbReference>
<sequence>MLQLLVAASLWGTLQSAYFSQFSMREPDQDPCVDSTGRPVRCVPEFINAAFGKPVVASDTCGLHGPERSAGKIPLNPCVSPPVPSFAHLSLLFKSCALATQSPNNLSIL</sequence>
<name>A0A2A2JLD4_9BILA</name>
<proteinExistence type="predicted"/>
<comment type="caution">
    <text evidence="5">The sequence shown here is derived from an EMBL/GenBank/DDBJ whole genome shotgun (WGS) entry which is preliminary data.</text>
</comment>
<keyword evidence="1" id="KW-1015">Disulfide bond</keyword>
<keyword evidence="3" id="KW-0732">Signal</keyword>
<gene>
    <name evidence="5" type="ORF">WR25_00148</name>
</gene>
<organism evidence="5 6">
    <name type="scientific">Diploscapter pachys</name>
    <dbReference type="NCBI Taxonomy" id="2018661"/>
    <lineage>
        <taxon>Eukaryota</taxon>
        <taxon>Metazoa</taxon>
        <taxon>Ecdysozoa</taxon>
        <taxon>Nematoda</taxon>
        <taxon>Chromadorea</taxon>
        <taxon>Rhabditida</taxon>
        <taxon>Rhabditina</taxon>
        <taxon>Rhabditomorpha</taxon>
        <taxon>Rhabditoidea</taxon>
        <taxon>Rhabditidae</taxon>
        <taxon>Diploscapter</taxon>
    </lineage>
</organism>
<keyword evidence="6" id="KW-1185">Reference proteome</keyword>
<feature type="domain" description="Laminin N-terminal" evidence="4">
    <location>
        <begin position="38"/>
        <end position="109"/>
    </location>
</feature>
<evidence type="ECO:0000256" key="3">
    <source>
        <dbReference type="SAM" id="SignalP"/>
    </source>
</evidence>
<accession>A0A2A2JLD4</accession>
<dbReference type="PROSITE" id="PS51117">
    <property type="entry name" value="LAMININ_NTER"/>
    <property type="match status" value="1"/>
</dbReference>
<reference evidence="5 6" key="1">
    <citation type="journal article" date="2017" name="Curr. Biol.">
        <title>Genome architecture and evolution of a unichromosomal asexual nematode.</title>
        <authorList>
            <person name="Fradin H."/>
            <person name="Zegar C."/>
            <person name="Gutwein M."/>
            <person name="Lucas J."/>
            <person name="Kovtun M."/>
            <person name="Corcoran D."/>
            <person name="Baugh L.R."/>
            <person name="Kiontke K."/>
            <person name="Gunsalus K."/>
            <person name="Fitch D.H."/>
            <person name="Piano F."/>
        </authorList>
    </citation>
    <scope>NUCLEOTIDE SEQUENCE [LARGE SCALE GENOMIC DNA]</scope>
    <source>
        <strain evidence="5">PF1309</strain>
    </source>
</reference>
<dbReference type="STRING" id="2018661.A0A2A2JLD4"/>
<evidence type="ECO:0000256" key="1">
    <source>
        <dbReference type="ARBA" id="ARBA00023157"/>
    </source>
</evidence>
<evidence type="ECO:0000313" key="5">
    <source>
        <dbReference type="EMBL" id="PAV62518.1"/>
    </source>
</evidence>
<evidence type="ECO:0000313" key="6">
    <source>
        <dbReference type="Proteomes" id="UP000218231"/>
    </source>
</evidence>